<dbReference type="NCBIfam" id="TIGR04183">
    <property type="entry name" value="Por_Secre_tail"/>
    <property type="match status" value="1"/>
</dbReference>
<sequence length="327" mass="34311">MKKIYLFAVALSIGLSTQAQQKIAGKPVVKIAPNLSHYFSAAGTEIVNDTLSPTLLAGCTVGPQLLSSSNGGFVAGSNGYGDLEKAQRIATNTLGNIHSVLVAFGAKRIVGTADDYNVIIYNVNAANGSPSGTGVATSASVSSSNIDTSGQFTKFTFTTPVNYSGPFFASVVVGGSNINDTVGILHTGGNCGGGSAWEKWDTGQWYAFNDPQAWGTQVDVVLYILAEVERTGTIGLDNDFLLTKNTVKVFPNPASDIVTVSYSLAQNSRAQFSIHDLTGKTVHSEELVAVYQGANAKNIRIGHLPAGVYTYTLRTATESVSGKLVVR</sequence>
<reference evidence="4 5" key="1">
    <citation type="submission" date="2018-11" db="EMBL/GenBank/DDBJ databases">
        <title>Schleiferia aggregans sp. nov., a moderately thermophilic heterotrophic bacterium isolated from microbial mats at a terrestrial hot spring.</title>
        <authorList>
            <person name="Iino T."/>
            <person name="Ohkuma M."/>
            <person name="Haruta S."/>
        </authorList>
    </citation>
    <scope>NUCLEOTIDE SEQUENCE [LARGE SCALE GENOMIC DNA]</scope>
    <source>
        <strain evidence="4 5">LA</strain>
    </source>
</reference>
<accession>A0A401XHU2</accession>
<feature type="chain" id="PRO_5019349174" description="Secretion system C-terminal sorting domain-containing protein" evidence="2">
    <location>
        <begin position="22"/>
        <end position="327"/>
    </location>
</feature>
<comment type="caution">
    <text evidence="4">The sequence shown here is derived from an EMBL/GenBank/DDBJ whole genome shotgun (WGS) entry which is preliminary data.</text>
</comment>
<keyword evidence="5" id="KW-1185">Reference proteome</keyword>
<dbReference type="Proteomes" id="UP000286715">
    <property type="component" value="Unassembled WGS sequence"/>
</dbReference>
<proteinExistence type="predicted"/>
<dbReference type="EMBL" id="BHZE01000001">
    <property type="protein sequence ID" value="GCD76573.1"/>
    <property type="molecule type" value="Genomic_DNA"/>
</dbReference>
<dbReference type="InterPro" id="IPR026444">
    <property type="entry name" value="Secre_tail"/>
</dbReference>
<keyword evidence="1 2" id="KW-0732">Signal</keyword>
<dbReference type="Pfam" id="PF18962">
    <property type="entry name" value="Por_Secre_tail"/>
    <property type="match status" value="1"/>
</dbReference>
<feature type="domain" description="Secretion system C-terminal sorting" evidence="3">
    <location>
        <begin position="249"/>
        <end position="326"/>
    </location>
</feature>
<gene>
    <name evidence="4" type="ORF">JCM31826_00550</name>
</gene>
<feature type="signal peptide" evidence="2">
    <location>
        <begin position="1"/>
        <end position="21"/>
    </location>
</feature>
<dbReference type="AlphaFoldDB" id="A0A401XHU2"/>
<protein>
    <recommendedName>
        <fullName evidence="3">Secretion system C-terminal sorting domain-containing protein</fullName>
    </recommendedName>
</protein>
<evidence type="ECO:0000313" key="5">
    <source>
        <dbReference type="Proteomes" id="UP000286715"/>
    </source>
</evidence>
<evidence type="ECO:0000259" key="3">
    <source>
        <dbReference type="Pfam" id="PF18962"/>
    </source>
</evidence>
<organism evidence="4 5">
    <name type="scientific">Thermaurantimonas aggregans</name>
    <dbReference type="NCBI Taxonomy" id="2173829"/>
    <lineage>
        <taxon>Bacteria</taxon>
        <taxon>Pseudomonadati</taxon>
        <taxon>Bacteroidota</taxon>
        <taxon>Flavobacteriia</taxon>
        <taxon>Flavobacteriales</taxon>
        <taxon>Schleiferiaceae</taxon>
        <taxon>Thermaurantimonas</taxon>
    </lineage>
</organism>
<name>A0A401XHU2_9FLAO</name>
<evidence type="ECO:0000313" key="4">
    <source>
        <dbReference type="EMBL" id="GCD76573.1"/>
    </source>
</evidence>
<evidence type="ECO:0000256" key="2">
    <source>
        <dbReference type="SAM" id="SignalP"/>
    </source>
</evidence>
<dbReference type="RefSeq" id="WP_124396653.1">
    <property type="nucleotide sequence ID" value="NZ_BHZE01000001.1"/>
</dbReference>
<evidence type="ECO:0000256" key="1">
    <source>
        <dbReference type="ARBA" id="ARBA00022729"/>
    </source>
</evidence>
<dbReference type="OrthoDB" id="1081439at2"/>